<dbReference type="Pfam" id="PF13813">
    <property type="entry name" value="MBOAT_2"/>
    <property type="match status" value="1"/>
</dbReference>
<dbReference type="GO" id="GO:0006629">
    <property type="term" value="P:lipid metabolic process"/>
    <property type="evidence" value="ECO:0007669"/>
    <property type="project" value="InterPro"/>
</dbReference>
<dbReference type="Proteomes" id="UP000243723">
    <property type="component" value="Unassembled WGS sequence"/>
</dbReference>
<evidence type="ECO:0000256" key="6">
    <source>
        <dbReference type="ARBA" id="ARBA00023136"/>
    </source>
</evidence>
<evidence type="ECO:0000256" key="7">
    <source>
        <dbReference type="SAM" id="MobiDB-lite"/>
    </source>
</evidence>
<comment type="similarity">
    <text evidence="2">Belongs to the wax synthase family.</text>
</comment>
<dbReference type="AlphaFoldDB" id="A0A2P7ZXW5"/>
<feature type="transmembrane region" description="Helical" evidence="8">
    <location>
        <begin position="204"/>
        <end position="230"/>
    </location>
</feature>
<dbReference type="InterPro" id="IPR044851">
    <property type="entry name" value="Wax_synthase"/>
</dbReference>
<feature type="domain" description="Wax synthase" evidence="9">
    <location>
        <begin position="245"/>
        <end position="333"/>
    </location>
</feature>
<accession>A0A2P7ZXW5</accession>
<keyword evidence="4 8" id="KW-0812">Transmembrane</keyword>
<dbReference type="InterPro" id="IPR032805">
    <property type="entry name" value="Wax_synthase_dom"/>
</dbReference>
<protein>
    <recommendedName>
        <fullName evidence="9">Wax synthase domain-containing protein</fullName>
    </recommendedName>
</protein>
<dbReference type="PANTHER" id="PTHR31595">
    <property type="entry name" value="LONG-CHAIN-ALCOHOL O-FATTY-ACYLTRANSFERASE 3-RELATED"/>
    <property type="match status" value="1"/>
</dbReference>
<evidence type="ECO:0000259" key="9">
    <source>
        <dbReference type="Pfam" id="PF13813"/>
    </source>
</evidence>
<feature type="compositionally biased region" description="Polar residues" evidence="7">
    <location>
        <begin position="34"/>
        <end position="44"/>
    </location>
</feature>
<evidence type="ECO:0000313" key="10">
    <source>
        <dbReference type="EMBL" id="PSK53068.1"/>
    </source>
</evidence>
<evidence type="ECO:0000256" key="1">
    <source>
        <dbReference type="ARBA" id="ARBA00004141"/>
    </source>
</evidence>
<keyword evidence="11" id="KW-1185">Reference proteome</keyword>
<dbReference type="PANTHER" id="PTHR31595:SF67">
    <property type="entry name" value="WAX SYNTHASE DOMAIN-CONTAINING PROTEIN"/>
    <property type="match status" value="1"/>
</dbReference>
<proteinExistence type="inferred from homology"/>
<evidence type="ECO:0000313" key="11">
    <source>
        <dbReference type="Proteomes" id="UP000243723"/>
    </source>
</evidence>
<name>A0A2P7ZXW5_9PEZI</name>
<organism evidence="10 11">
    <name type="scientific">Elsinoe australis</name>
    <dbReference type="NCBI Taxonomy" id="40998"/>
    <lineage>
        <taxon>Eukaryota</taxon>
        <taxon>Fungi</taxon>
        <taxon>Dikarya</taxon>
        <taxon>Ascomycota</taxon>
        <taxon>Pezizomycotina</taxon>
        <taxon>Dothideomycetes</taxon>
        <taxon>Dothideomycetidae</taxon>
        <taxon>Myriangiales</taxon>
        <taxon>Elsinoaceae</taxon>
        <taxon>Elsinoe</taxon>
    </lineage>
</organism>
<dbReference type="EMBL" id="NHZQ01000102">
    <property type="protein sequence ID" value="PSK53068.1"/>
    <property type="molecule type" value="Genomic_DNA"/>
</dbReference>
<reference evidence="10 11" key="1">
    <citation type="submission" date="2017-05" db="EMBL/GenBank/DDBJ databases">
        <title>Draft genome sequence of Elsinoe australis.</title>
        <authorList>
            <person name="Cheng Q."/>
        </authorList>
    </citation>
    <scope>NUCLEOTIDE SEQUENCE [LARGE SCALE GENOMIC DNA]</scope>
    <source>
        <strain evidence="10 11">NL1</strain>
    </source>
</reference>
<evidence type="ECO:0000256" key="4">
    <source>
        <dbReference type="ARBA" id="ARBA00022692"/>
    </source>
</evidence>
<dbReference type="OrthoDB" id="2796277at2759"/>
<evidence type="ECO:0000256" key="3">
    <source>
        <dbReference type="ARBA" id="ARBA00022679"/>
    </source>
</evidence>
<sequence>MLIFDDCQRDYVRIEKRQEHLQAQDRAANGNGLGISTSINTNGSKEIDHQPKARSSINGHAPDSRAAHQTDSMYFWQQYPTDSFYNRLDWVLDCFTTFRGTSWNWRISGLAPPPPEVESSLSNKSNADLSKPNRPPIVPTFHNRTPLLRHNTYLIIRNVLFLDILKTLISRDPYFWGIVDTNQPPPYLPNILHSSAVAIQCARLLIALGAMKFALELIFTLGPLFFVGILGPSVISVRGEAWDHPDQFGSISFVYKKGLAGWWGGFWHQTFRKGFEAPGQKVVELLGLKQKSAGGRVVQLFVAFGLSGLLHACGSTTQIGETRPFGGPFLFFVSQAVGITLEMGLKMGAKRMGWDKHVPTWLGGVGNFVFAHWWLYLTAPLMVEDFAKGGVWLFEPLPVSIFRGPLQLGDKEDGFWRWTGTLIRWHNGETWWKTGIAL</sequence>
<feature type="transmembrane region" description="Helical" evidence="8">
    <location>
        <begin position="325"/>
        <end position="345"/>
    </location>
</feature>
<evidence type="ECO:0000256" key="8">
    <source>
        <dbReference type="SAM" id="Phobius"/>
    </source>
</evidence>
<feature type="compositionally biased region" description="Polar residues" evidence="7">
    <location>
        <begin position="119"/>
        <end position="128"/>
    </location>
</feature>
<dbReference type="GO" id="GO:0016020">
    <property type="term" value="C:membrane"/>
    <property type="evidence" value="ECO:0007669"/>
    <property type="project" value="UniProtKB-SubCell"/>
</dbReference>
<keyword evidence="5 8" id="KW-1133">Transmembrane helix</keyword>
<feature type="transmembrane region" description="Helical" evidence="8">
    <location>
        <begin position="297"/>
        <end position="319"/>
    </location>
</feature>
<keyword evidence="3" id="KW-0808">Transferase</keyword>
<feature type="region of interest" description="Disordered" evidence="7">
    <location>
        <begin position="113"/>
        <end position="135"/>
    </location>
</feature>
<comment type="subcellular location">
    <subcellularLocation>
        <location evidence="1">Membrane</location>
        <topology evidence="1">Multi-pass membrane protein</topology>
    </subcellularLocation>
</comment>
<feature type="region of interest" description="Disordered" evidence="7">
    <location>
        <begin position="23"/>
        <end position="65"/>
    </location>
</feature>
<dbReference type="GO" id="GO:0008374">
    <property type="term" value="F:O-acyltransferase activity"/>
    <property type="evidence" value="ECO:0007669"/>
    <property type="project" value="InterPro"/>
</dbReference>
<evidence type="ECO:0000256" key="2">
    <source>
        <dbReference type="ARBA" id="ARBA00007282"/>
    </source>
</evidence>
<comment type="caution">
    <text evidence="10">The sequence shown here is derived from an EMBL/GenBank/DDBJ whole genome shotgun (WGS) entry which is preliminary data.</text>
</comment>
<evidence type="ECO:0000256" key="5">
    <source>
        <dbReference type="ARBA" id="ARBA00022989"/>
    </source>
</evidence>
<gene>
    <name evidence="10" type="ORF">B9Z65_3268</name>
</gene>
<keyword evidence="6 8" id="KW-0472">Membrane</keyword>
<feature type="transmembrane region" description="Helical" evidence="8">
    <location>
        <begin position="357"/>
        <end position="376"/>
    </location>
</feature>